<organism evidence="1 2">
    <name type="scientific">Aeoliella straminimaris</name>
    <dbReference type="NCBI Taxonomy" id="2954799"/>
    <lineage>
        <taxon>Bacteria</taxon>
        <taxon>Pseudomonadati</taxon>
        <taxon>Planctomycetota</taxon>
        <taxon>Planctomycetia</taxon>
        <taxon>Pirellulales</taxon>
        <taxon>Lacipirellulaceae</taxon>
        <taxon>Aeoliella</taxon>
    </lineage>
</organism>
<evidence type="ECO:0000313" key="2">
    <source>
        <dbReference type="Proteomes" id="UP001155241"/>
    </source>
</evidence>
<dbReference type="AlphaFoldDB" id="A0A9X2FE12"/>
<gene>
    <name evidence="1" type="ORF">NG895_23690</name>
</gene>
<comment type="caution">
    <text evidence="1">The sequence shown here is derived from an EMBL/GenBank/DDBJ whole genome shotgun (WGS) entry which is preliminary data.</text>
</comment>
<dbReference type="PANTHER" id="PTHR36452:SF1">
    <property type="entry name" value="DUF2461 DOMAIN-CONTAINING PROTEIN"/>
    <property type="match status" value="1"/>
</dbReference>
<keyword evidence="2" id="KW-1185">Reference proteome</keyword>
<protein>
    <submittedName>
        <fullName evidence="1">DUF2461 domain-containing protein</fullName>
    </submittedName>
</protein>
<dbReference type="PIRSF" id="PIRSF028451">
    <property type="entry name" value="UCP028451"/>
    <property type="match status" value="1"/>
</dbReference>
<dbReference type="Proteomes" id="UP001155241">
    <property type="component" value="Unassembled WGS sequence"/>
</dbReference>
<dbReference type="InterPro" id="IPR012808">
    <property type="entry name" value="CHP02453"/>
</dbReference>
<sequence>MPAEFAGFSLGLLHFLEELSRNNNRKWFDANRDRYEKELREPALAYIAAMAGPIQKISPHFTAVPKKMGGSLMRIHRDIRFSNNKQPYKTNVGIQFRHELGKDVHAPGFYFHIDTDSVFVAAGVWHPDSDSLRAIRETIDEYPTDWKRARDAKAFRNRFELAGDSLKRPPRGYGIDHPLLEDLKRKDHIAVANLDHDVLFDKSLVKLTADYFRSTRKYMQFLCEAVGVDY</sequence>
<dbReference type="RefSeq" id="WP_252855029.1">
    <property type="nucleotide sequence ID" value="NZ_JAMXLR010000078.1"/>
</dbReference>
<dbReference type="EMBL" id="JAMXLR010000078">
    <property type="protein sequence ID" value="MCO6046914.1"/>
    <property type="molecule type" value="Genomic_DNA"/>
</dbReference>
<dbReference type="Pfam" id="PF09365">
    <property type="entry name" value="DUF2461"/>
    <property type="match status" value="1"/>
</dbReference>
<reference evidence="1" key="1">
    <citation type="submission" date="2022-06" db="EMBL/GenBank/DDBJ databases">
        <title>Aeoliella straminimaris, a novel planctomycete from sediments.</title>
        <authorList>
            <person name="Vitorino I.R."/>
            <person name="Lage O.M."/>
        </authorList>
    </citation>
    <scope>NUCLEOTIDE SEQUENCE</scope>
    <source>
        <strain evidence="1">ICT_H6.2</strain>
    </source>
</reference>
<name>A0A9X2FE12_9BACT</name>
<accession>A0A9X2FE12</accession>
<dbReference type="InterPro" id="IPR015996">
    <property type="entry name" value="UCP028451"/>
</dbReference>
<dbReference type="NCBIfam" id="TIGR02453">
    <property type="entry name" value="TIGR02453 family protein"/>
    <property type="match status" value="1"/>
</dbReference>
<dbReference type="PANTHER" id="PTHR36452">
    <property type="entry name" value="CHROMOSOME 12, WHOLE GENOME SHOTGUN SEQUENCE"/>
    <property type="match status" value="1"/>
</dbReference>
<proteinExistence type="predicted"/>
<evidence type="ECO:0000313" key="1">
    <source>
        <dbReference type="EMBL" id="MCO6046914.1"/>
    </source>
</evidence>